<proteinExistence type="predicted"/>
<accession>A0AAD4LNP0</accession>
<name>A0AAD4LNP0_9AGAM</name>
<evidence type="ECO:0000313" key="2">
    <source>
        <dbReference type="EMBL" id="KAH8998604.1"/>
    </source>
</evidence>
<reference evidence="2" key="1">
    <citation type="submission" date="2022-01" db="EMBL/GenBank/DDBJ databases">
        <title>Comparative genomics reveals a dynamic genome evolution in the ectomycorrhizal milk-cap (Lactarius) mushrooms.</title>
        <authorList>
            <consortium name="DOE Joint Genome Institute"/>
            <person name="Lebreton A."/>
            <person name="Tang N."/>
            <person name="Kuo A."/>
            <person name="LaButti K."/>
            <person name="Drula E."/>
            <person name="Barry K."/>
            <person name="Clum A."/>
            <person name="Lipzen A."/>
            <person name="Mousain D."/>
            <person name="Ng V."/>
            <person name="Wang R."/>
            <person name="Wang X."/>
            <person name="Dai Y."/>
            <person name="Henrissat B."/>
            <person name="Grigoriev I.V."/>
            <person name="Guerin-Laguette A."/>
            <person name="Yu F."/>
            <person name="Martin F.M."/>
        </authorList>
    </citation>
    <scope>NUCLEOTIDE SEQUENCE</scope>
    <source>
        <strain evidence="2">QP</strain>
    </source>
</reference>
<protein>
    <submittedName>
        <fullName evidence="2">Uncharacterized protein</fullName>
    </submittedName>
</protein>
<evidence type="ECO:0000313" key="3">
    <source>
        <dbReference type="Proteomes" id="UP001201163"/>
    </source>
</evidence>
<dbReference type="EMBL" id="JAKELL010000005">
    <property type="protein sequence ID" value="KAH8998604.1"/>
    <property type="molecule type" value="Genomic_DNA"/>
</dbReference>
<dbReference type="AlphaFoldDB" id="A0AAD4LNP0"/>
<sequence>MHSPLEPASPASSSSESLTDDIATQEYHLSAATERAERSAYGHPSAKGVAKRRLPGGSTKTTGNRDSKARRREEGSYGKGGPPDRRDPTKGKTDLLDVALFDALRKKIGDPFDDDLIKRAA</sequence>
<gene>
    <name evidence="2" type="ORF">EDB92DRAFT_1941408</name>
</gene>
<evidence type="ECO:0000256" key="1">
    <source>
        <dbReference type="SAM" id="MobiDB-lite"/>
    </source>
</evidence>
<dbReference type="Proteomes" id="UP001201163">
    <property type="component" value="Unassembled WGS sequence"/>
</dbReference>
<feature type="compositionally biased region" description="Low complexity" evidence="1">
    <location>
        <begin position="1"/>
        <end position="17"/>
    </location>
</feature>
<organism evidence="2 3">
    <name type="scientific">Lactarius akahatsu</name>
    <dbReference type="NCBI Taxonomy" id="416441"/>
    <lineage>
        <taxon>Eukaryota</taxon>
        <taxon>Fungi</taxon>
        <taxon>Dikarya</taxon>
        <taxon>Basidiomycota</taxon>
        <taxon>Agaricomycotina</taxon>
        <taxon>Agaricomycetes</taxon>
        <taxon>Russulales</taxon>
        <taxon>Russulaceae</taxon>
        <taxon>Lactarius</taxon>
    </lineage>
</organism>
<keyword evidence="3" id="KW-1185">Reference proteome</keyword>
<feature type="region of interest" description="Disordered" evidence="1">
    <location>
        <begin position="1"/>
        <end position="92"/>
    </location>
</feature>
<comment type="caution">
    <text evidence="2">The sequence shown here is derived from an EMBL/GenBank/DDBJ whole genome shotgun (WGS) entry which is preliminary data.</text>
</comment>
<feature type="compositionally biased region" description="Basic and acidic residues" evidence="1">
    <location>
        <begin position="63"/>
        <end position="92"/>
    </location>
</feature>